<dbReference type="InterPro" id="IPR042065">
    <property type="entry name" value="E3_ELL-like"/>
</dbReference>
<keyword evidence="1" id="KW-0175">Coiled coil</keyword>
<proteinExistence type="predicted"/>
<gene>
    <name evidence="3" type="ORF">R3P38DRAFT_2840283</name>
</gene>
<evidence type="ECO:0000256" key="2">
    <source>
        <dbReference type="SAM" id="MobiDB-lite"/>
    </source>
</evidence>
<feature type="compositionally biased region" description="Pro residues" evidence="2">
    <location>
        <begin position="446"/>
        <end position="455"/>
    </location>
</feature>
<sequence length="764" mass="83451">MSLPTNVKLSVQGHSRPGDISQSAPKKAMIVRMTAETLDALQANPHMRFTFDSEPGILIGEEFFPMRPAKENCPHDLYLRASSASKPMAPLKLHANITGKFVVERNLVNVQDKIRSTTRAAEDKKHSRTITFLEAPPPGVSSKNVKRRPGPGKATAAAFLKPIAHPRPSASTSARPLSPLPSANVTPSLLRTAVIKALAVKGPKGRSFDDLVRLPAVEGDRDGRRKLTELLSQIAEHPKGARSASQWCLKPDIWVEVRPYEWNDLTEQENIQIARWARLTFSNLNIPESDPVWTHVQYRHSVEGSMLGPGSASGASPALRAAGKPDAPKRGVSSKEAKEKKVKPKPDPRAEISARDESKAVPRVSNAGAIYEQDLPVQGPSTSHALPVRRGPGSGYKVSTKVPSPTNPPPPASVPTPTPTPNPIPRGRPVDVRTNREAPRASLPAKPAPPIPPPMPEKEKKPAAQTRIKKIKDAGQQAKPSGAVAESRDRDPDVARQEPLKRRRPQDIDDSDATSGSIVKRRKTDGVVQQTSVVRDSSLPKRPDTSLPSSRSLPSKIKRESSPLPPARPPQKVKSDPSAPLRSSLPARVATVSNPATVRGHTESLPNSKNSNQRHHSSSSASKRRERPSPVYTSSEDEGEIRNERVPLPKPSTTTVPPPNRSRSSHSSNSSQSLPKDRNGLRKKYNATYLKYLTSYHKLFAQQSKLESLLSRDGSIVSDSDGDVELLSAEDTMKLKAEHKRHEQELENIRAMFAMAERSEPRSD</sequence>
<dbReference type="EMBL" id="JAWWNJ010000004">
    <property type="protein sequence ID" value="KAK7057265.1"/>
    <property type="molecule type" value="Genomic_DNA"/>
</dbReference>
<evidence type="ECO:0008006" key="5">
    <source>
        <dbReference type="Google" id="ProtNLM"/>
    </source>
</evidence>
<evidence type="ECO:0000313" key="4">
    <source>
        <dbReference type="Proteomes" id="UP001362999"/>
    </source>
</evidence>
<feature type="compositionally biased region" description="Basic residues" evidence="2">
    <location>
        <begin position="612"/>
        <end position="626"/>
    </location>
</feature>
<reference evidence="3 4" key="1">
    <citation type="journal article" date="2024" name="J Genomics">
        <title>Draft genome sequencing and assembly of Favolaschia claudopus CIRM-BRFM 2984 isolated from oak limbs.</title>
        <authorList>
            <person name="Navarro D."/>
            <person name="Drula E."/>
            <person name="Chaduli D."/>
            <person name="Cazenave R."/>
            <person name="Ahrendt S."/>
            <person name="Wang J."/>
            <person name="Lipzen A."/>
            <person name="Daum C."/>
            <person name="Barry K."/>
            <person name="Grigoriev I.V."/>
            <person name="Favel A."/>
            <person name="Rosso M.N."/>
            <person name="Martin F."/>
        </authorList>
    </citation>
    <scope>NUCLEOTIDE SEQUENCE [LARGE SCALE GENOMIC DNA]</scope>
    <source>
        <strain evidence="3 4">CIRM-BRFM 2984</strain>
    </source>
</reference>
<feature type="compositionally biased region" description="Basic and acidic residues" evidence="2">
    <location>
        <begin position="486"/>
        <end position="500"/>
    </location>
</feature>
<protein>
    <recommendedName>
        <fullName evidence="5">RNA polymerase II elongation factor ELL N-terminal domain-containing protein</fullName>
    </recommendedName>
</protein>
<feature type="region of interest" description="Disordered" evidence="2">
    <location>
        <begin position="307"/>
        <end position="682"/>
    </location>
</feature>
<feature type="region of interest" description="Disordered" evidence="2">
    <location>
        <begin position="1"/>
        <end position="25"/>
    </location>
</feature>
<evidence type="ECO:0000256" key="1">
    <source>
        <dbReference type="SAM" id="Coils"/>
    </source>
</evidence>
<accession>A0AAW0E2E6</accession>
<dbReference type="AlphaFoldDB" id="A0AAW0E2E6"/>
<feature type="coiled-coil region" evidence="1">
    <location>
        <begin position="732"/>
        <end position="759"/>
    </location>
</feature>
<comment type="caution">
    <text evidence="3">The sequence shown here is derived from an EMBL/GenBank/DDBJ whole genome shotgun (WGS) entry which is preliminary data.</text>
</comment>
<name>A0AAW0E2E6_9AGAR</name>
<dbReference type="Proteomes" id="UP001362999">
    <property type="component" value="Unassembled WGS sequence"/>
</dbReference>
<feature type="region of interest" description="Disordered" evidence="2">
    <location>
        <begin position="133"/>
        <end position="153"/>
    </location>
</feature>
<feature type="compositionally biased region" description="Basic and acidic residues" evidence="2">
    <location>
        <begin position="326"/>
        <end position="360"/>
    </location>
</feature>
<feature type="compositionally biased region" description="Basic and acidic residues" evidence="2">
    <location>
        <begin position="428"/>
        <end position="439"/>
    </location>
</feature>
<keyword evidence="4" id="KW-1185">Reference proteome</keyword>
<organism evidence="3 4">
    <name type="scientific">Favolaschia claudopus</name>
    <dbReference type="NCBI Taxonomy" id="2862362"/>
    <lineage>
        <taxon>Eukaryota</taxon>
        <taxon>Fungi</taxon>
        <taxon>Dikarya</taxon>
        <taxon>Basidiomycota</taxon>
        <taxon>Agaricomycotina</taxon>
        <taxon>Agaricomycetes</taxon>
        <taxon>Agaricomycetidae</taxon>
        <taxon>Agaricales</taxon>
        <taxon>Marasmiineae</taxon>
        <taxon>Mycenaceae</taxon>
        <taxon>Favolaschia</taxon>
    </lineage>
</organism>
<feature type="compositionally biased region" description="Polar residues" evidence="2">
    <location>
        <begin position="1"/>
        <end position="13"/>
    </location>
</feature>
<dbReference type="Gene3D" id="1.10.10.2670">
    <property type="entry name" value="E3 ubiquitin-protein ligase"/>
    <property type="match status" value="1"/>
</dbReference>
<evidence type="ECO:0000313" key="3">
    <source>
        <dbReference type="EMBL" id="KAK7057265.1"/>
    </source>
</evidence>
<feature type="compositionally biased region" description="Low complexity" evidence="2">
    <location>
        <begin position="661"/>
        <end position="673"/>
    </location>
</feature>
<feature type="compositionally biased region" description="Pro residues" evidence="2">
    <location>
        <begin position="405"/>
        <end position="426"/>
    </location>
</feature>